<dbReference type="GO" id="GO:0010628">
    <property type="term" value="P:positive regulation of gene expression"/>
    <property type="evidence" value="ECO:0007669"/>
    <property type="project" value="UniProtKB-ARBA"/>
</dbReference>
<proteinExistence type="predicted"/>
<sequence>MNQPPSDGWRGPSGPPAHHGNPENNTQPQARPFSSFGTGAPQQQQLAQSQVGGNVLLPPSYHPAGPASGHTLPTLADLAQGSQAVHHQPSQYNTHPPPSNTGHSLPGLGHTLQQSPQRIVNPDRERELRERERREMEMMERQRQREEMHLREQEQMNRDRELAERAHREQMQHHPVQNHAGSIPIHQPVASKVPNSIHGPNGLLSTLGSGSTPANSIPASNGPSGLFTMGSQQQESMPRPAYLHQSGPPAQPQQMPGFAGPGPSPLPAHAAIGQQQPILNDALSYLDQVKVRFSDQPDVYNRFLDIMKDFKSQAIDTPGVIERVSNLFNGHPALIQGFNTFLPPGYRIECGTDDNPDAIRVTTPRGTTTQSLQARSRPFEVAALDGNTGPSTLARQEVDQSRQGWMQHQGPMPQYSPTGRHTTLPIYTQQAPSGDVSYESRNEQEAANAALVHQQEQRGVSQLQNAVTAATNGSNGRGQLMQISPNSGPQATLAQQAGQVLLPGQQGDMKRGPVEFNHAISYVNKIKNRFVQQPETYKQFLDILQTYQRESKPIQDVYAQVTQLFHTAPDLLEDFKQFLPESAAQAKAQAAARAAADEAMISNVRGEYTASQIAQAQTPRPTTKMPPMGQFDPPSTSKENKKRRGGLGVQSSGQAGPSSSLDVIGTAQSGRGGAVQIVNVNKRAKMSHPKIVQADASNVSPSLVPQLPEPLPPQSSLAITQDELIFFDRVKKFISNKNSYTEFLKLINLFTQDLIDKNTLSDRVSAFVGGNPDLMSYFNRLIGVETPEGIIEARAKPDPGRVNLSHCRSLGPSYRHLPKREQHKVCRGRDEMCYDVLNDEWASHPTWASEDSGFVAHRKNQYEDGLHRLEEERHDYDFHIESCQRTIQLMEPLLQQMRLLNETDRARFVIDEKLGGQSKAIPTRIINKIYGPQVGKNVMASMVGRPSAVLPIVLNRLKQKLEEWKQSQREWEKVWREQTHRFFWKSLDHQGINAKNLDKKNFQQKTLTSEIQAKYDERKKIREAGYQQVAHQFEYAFSQQEVLLDASHLILFALEKDRATYNSGEQERISAFLTKFVTTFFGIDATVFKEFMLDISEQASNGDMDDEINGEEAIQQRYLKANMRKADILHRLALNKHAGKESSILTCSKESTPAGGLMSELEQDDDPLNDADVVADVAARRWMDHPAITHGDKMRRYLLDEPYERNEFNLYANANIYCFFRLFEALYSRLLAIKEHEAAVHEDVRRATGEKSQPPRAAISLKMIDKLPSDFFVDVGPKTSYYRQIIAMCEEVLSGSLDLSHLEDTLRRFYMKNGWQLYTIDRLLAAINRFIMNILSSDSKDKSTDIINLFYKDRDRDETTRTQERYYRKQVQKLVKEGEVYRIRYNPNTTRATIRLFPSNDDTFSGEKLDDEARWSVYVTSYQMLDPTEGVPHSRVGKSFVRRNLAKNVDVDTILSDDRQELRIDVSTYRIIFTYNGVPGKPFVYEKKISKNEMAFAEEALKKAKTKRDEKMREKFVTNAPWMKTLSADQVELRKAAWLKGLEEGLWKMEENLGRVLTNADTARDAMVVRGAI</sequence>
<dbReference type="FunFam" id="1.20.1160.11:FF:000003">
    <property type="entry name" value="Paired amphipathic helix SIN3-like protein"/>
    <property type="match status" value="1"/>
</dbReference>
<name>A0A8H7AGE4_9EURO</name>
<organism evidence="11 12">
    <name type="scientific">Endocarpon pusillum</name>
    <dbReference type="NCBI Taxonomy" id="364733"/>
    <lineage>
        <taxon>Eukaryota</taxon>
        <taxon>Fungi</taxon>
        <taxon>Dikarya</taxon>
        <taxon>Ascomycota</taxon>
        <taxon>Pezizomycotina</taxon>
        <taxon>Eurotiomycetes</taxon>
        <taxon>Chaetothyriomycetidae</taxon>
        <taxon>Verrucariales</taxon>
        <taxon>Verrucariaceae</taxon>
        <taxon>Endocarpon</taxon>
    </lineage>
</organism>
<feature type="compositionally biased region" description="Polar residues" evidence="9">
    <location>
        <begin position="612"/>
        <end position="621"/>
    </location>
</feature>
<dbReference type="Pfam" id="PF08295">
    <property type="entry name" value="Sin3_corepress"/>
    <property type="match status" value="1"/>
</dbReference>
<evidence type="ECO:0000256" key="5">
    <source>
        <dbReference type="ARBA" id="ARBA00023163"/>
    </source>
</evidence>
<dbReference type="InterPro" id="IPR013194">
    <property type="entry name" value="HDAC_interact_dom"/>
</dbReference>
<dbReference type="SMART" id="SM00761">
    <property type="entry name" value="HDAC_interact"/>
    <property type="match status" value="1"/>
</dbReference>
<comment type="subcellular location">
    <subcellularLocation>
        <location evidence="1 7">Nucleus</location>
    </subcellularLocation>
</comment>
<feature type="coiled-coil region" evidence="8">
    <location>
        <begin position="1487"/>
        <end position="1514"/>
    </location>
</feature>
<evidence type="ECO:0000259" key="10">
    <source>
        <dbReference type="SMART" id="SM00761"/>
    </source>
</evidence>
<dbReference type="InterPro" id="IPR039774">
    <property type="entry name" value="Sin3-like"/>
</dbReference>
<dbReference type="PROSITE" id="PS51477">
    <property type="entry name" value="PAH"/>
    <property type="match status" value="3"/>
</dbReference>
<dbReference type="Proteomes" id="UP000606974">
    <property type="component" value="Unassembled WGS sequence"/>
</dbReference>
<dbReference type="GO" id="GO:0033698">
    <property type="term" value="C:Rpd3L complex"/>
    <property type="evidence" value="ECO:0007669"/>
    <property type="project" value="UniProtKB-ARBA"/>
</dbReference>
<dbReference type="PANTHER" id="PTHR12346:SF0">
    <property type="entry name" value="SIN3A, ISOFORM G"/>
    <property type="match status" value="1"/>
</dbReference>
<dbReference type="OrthoDB" id="10265969at2759"/>
<feature type="compositionally biased region" description="Polar residues" evidence="9">
    <location>
        <begin position="80"/>
        <end position="94"/>
    </location>
</feature>
<comment type="caution">
    <text evidence="11">The sequence shown here is derived from an EMBL/GenBank/DDBJ whole genome shotgun (WGS) entry which is preliminary data.</text>
</comment>
<dbReference type="GO" id="GO:0003714">
    <property type="term" value="F:transcription corepressor activity"/>
    <property type="evidence" value="ECO:0007669"/>
    <property type="project" value="InterPro"/>
</dbReference>
<feature type="compositionally biased region" description="Polar residues" evidence="9">
    <location>
        <begin position="203"/>
        <end position="236"/>
    </location>
</feature>
<keyword evidence="2" id="KW-0678">Repressor</keyword>
<evidence type="ECO:0000256" key="7">
    <source>
        <dbReference type="PROSITE-ProRule" id="PRU00810"/>
    </source>
</evidence>
<evidence type="ECO:0000256" key="4">
    <source>
        <dbReference type="ARBA" id="ARBA00023015"/>
    </source>
</evidence>
<evidence type="ECO:0000256" key="3">
    <source>
        <dbReference type="ARBA" id="ARBA00022737"/>
    </source>
</evidence>
<dbReference type="GO" id="GO:0000122">
    <property type="term" value="P:negative regulation of transcription by RNA polymerase II"/>
    <property type="evidence" value="ECO:0007669"/>
    <property type="project" value="TreeGrafter"/>
</dbReference>
<evidence type="ECO:0000256" key="1">
    <source>
        <dbReference type="ARBA" id="ARBA00004123"/>
    </source>
</evidence>
<dbReference type="Pfam" id="PF02671">
    <property type="entry name" value="PAH"/>
    <property type="match status" value="3"/>
</dbReference>
<dbReference type="Gene3D" id="1.20.1160.11">
    <property type="entry name" value="Paired amphipathic helix"/>
    <property type="match status" value="3"/>
</dbReference>
<dbReference type="SUPFAM" id="SSF47762">
    <property type="entry name" value="PAH2 domain"/>
    <property type="match status" value="3"/>
</dbReference>
<keyword evidence="3" id="KW-0677">Repeat</keyword>
<evidence type="ECO:0000256" key="9">
    <source>
        <dbReference type="SAM" id="MobiDB-lite"/>
    </source>
</evidence>
<evidence type="ECO:0000313" key="12">
    <source>
        <dbReference type="Proteomes" id="UP000606974"/>
    </source>
</evidence>
<dbReference type="Pfam" id="PF16879">
    <property type="entry name" value="Sin3a_C"/>
    <property type="match status" value="1"/>
</dbReference>
<feature type="region of interest" description="Disordered" evidence="9">
    <location>
        <begin position="612"/>
        <end position="666"/>
    </location>
</feature>
<evidence type="ECO:0000256" key="2">
    <source>
        <dbReference type="ARBA" id="ARBA00022491"/>
    </source>
</evidence>
<dbReference type="PANTHER" id="PTHR12346">
    <property type="entry name" value="SIN3B-RELATED"/>
    <property type="match status" value="1"/>
</dbReference>
<dbReference type="InterPro" id="IPR036600">
    <property type="entry name" value="PAH_sf"/>
</dbReference>
<gene>
    <name evidence="11" type="ORF">GJ744_011558</name>
</gene>
<protein>
    <recommendedName>
        <fullName evidence="10">Histone deacetylase interacting domain-containing protein</fullName>
    </recommendedName>
</protein>
<dbReference type="FunFam" id="1.20.1160.11:FF:000001">
    <property type="entry name" value="Paired amphipathic helix protein Sin3"/>
    <property type="match status" value="1"/>
</dbReference>
<evidence type="ECO:0000256" key="6">
    <source>
        <dbReference type="ARBA" id="ARBA00023242"/>
    </source>
</evidence>
<keyword evidence="8" id="KW-0175">Coiled coil</keyword>
<feature type="region of interest" description="Disordered" evidence="9">
    <location>
        <begin position="1"/>
        <end position="268"/>
    </location>
</feature>
<evidence type="ECO:0000313" key="11">
    <source>
        <dbReference type="EMBL" id="KAF7506626.1"/>
    </source>
</evidence>
<keyword evidence="4" id="KW-0805">Transcription regulation</keyword>
<dbReference type="EMBL" id="JAACFV010000083">
    <property type="protein sequence ID" value="KAF7506626.1"/>
    <property type="molecule type" value="Genomic_DNA"/>
</dbReference>
<feature type="compositionally biased region" description="Basic and acidic residues" evidence="9">
    <location>
        <begin position="121"/>
        <end position="172"/>
    </location>
</feature>
<feature type="domain" description="Histone deacetylase interacting" evidence="10">
    <location>
        <begin position="806"/>
        <end position="907"/>
    </location>
</feature>
<dbReference type="FunFam" id="1.20.1160.11:FF:000002">
    <property type="entry name" value="Paired amphipathic helix protein SIN3"/>
    <property type="match status" value="1"/>
</dbReference>
<dbReference type="InterPro" id="IPR003822">
    <property type="entry name" value="PAH"/>
</dbReference>
<reference evidence="11" key="1">
    <citation type="submission" date="2020-02" db="EMBL/GenBank/DDBJ databases">
        <authorList>
            <person name="Palmer J.M."/>
        </authorList>
    </citation>
    <scope>NUCLEOTIDE SEQUENCE</scope>
    <source>
        <strain evidence="11">EPUS1.4</strain>
        <tissue evidence="11">Thallus</tissue>
    </source>
</reference>
<dbReference type="InterPro" id="IPR031693">
    <property type="entry name" value="Sin3_C"/>
</dbReference>
<feature type="compositionally biased region" description="Polar residues" evidence="9">
    <location>
        <begin position="649"/>
        <end position="666"/>
    </location>
</feature>
<evidence type="ECO:0000256" key="8">
    <source>
        <dbReference type="SAM" id="Coils"/>
    </source>
</evidence>
<accession>A0A8H7AGE4</accession>
<keyword evidence="6 7" id="KW-0539">Nucleus</keyword>
<keyword evidence="5" id="KW-0804">Transcription</keyword>
<keyword evidence="12" id="KW-1185">Reference proteome</keyword>